<gene>
    <name evidence="5" type="ORF">ENO26_07670</name>
</gene>
<name>A0A7J2U579_9CREN</name>
<dbReference type="Pfam" id="PF13091">
    <property type="entry name" value="PLDc_2"/>
    <property type="match status" value="1"/>
</dbReference>
<comment type="caution">
    <text evidence="5">The sequence shown here is derived from an EMBL/GenBank/DDBJ whole genome shotgun (WGS) entry which is preliminary data.</text>
</comment>
<dbReference type="PROSITE" id="PS50035">
    <property type="entry name" value="PLD"/>
    <property type="match status" value="1"/>
</dbReference>
<proteinExistence type="predicted"/>
<keyword evidence="3" id="KW-0443">Lipid metabolism</keyword>
<dbReference type="GO" id="GO:0016042">
    <property type="term" value="P:lipid catabolic process"/>
    <property type="evidence" value="ECO:0007669"/>
    <property type="project" value="UniProtKB-KW"/>
</dbReference>
<keyword evidence="2" id="KW-0442">Lipid degradation</keyword>
<dbReference type="EMBL" id="DSEU01000050">
    <property type="protein sequence ID" value="HEM67423.1"/>
    <property type="molecule type" value="Genomic_DNA"/>
</dbReference>
<reference evidence="5" key="1">
    <citation type="journal article" date="2020" name="mSystems">
        <title>Genome- and Community-Level Interaction Insights into Carbon Utilization and Element Cycling Functions of Hydrothermarchaeota in Hydrothermal Sediment.</title>
        <authorList>
            <person name="Zhou Z."/>
            <person name="Liu Y."/>
            <person name="Xu W."/>
            <person name="Pan J."/>
            <person name="Luo Z.H."/>
            <person name="Li M."/>
        </authorList>
    </citation>
    <scope>NUCLEOTIDE SEQUENCE [LARGE SCALE GENOMIC DNA]</scope>
    <source>
        <strain evidence="5">SpSt-125</strain>
    </source>
</reference>
<protein>
    <recommendedName>
        <fullName evidence="4">PLD phosphodiesterase domain-containing protein</fullName>
    </recommendedName>
</protein>
<dbReference type="InterPro" id="IPR025202">
    <property type="entry name" value="PLD-like_dom"/>
</dbReference>
<dbReference type="SUPFAM" id="SSF56024">
    <property type="entry name" value="Phospholipase D/nuclease"/>
    <property type="match status" value="1"/>
</dbReference>
<dbReference type="PANTHER" id="PTHR43856:SF1">
    <property type="entry name" value="MITOCHONDRIAL CARDIOLIPIN HYDROLASE"/>
    <property type="match status" value="1"/>
</dbReference>
<organism evidence="5">
    <name type="scientific">Ignisphaera aggregans</name>
    <dbReference type="NCBI Taxonomy" id="334771"/>
    <lineage>
        <taxon>Archaea</taxon>
        <taxon>Thermoproteota</taxon>
        <taxon>Thermoprotei</taxon>
        <taxon>Desulfurococcales</taxon>
        <taxon>Desulfurococcaceae</taxon>
        <taxon>Ignisphaera</taxon>
    </lineage>
</organism>
<evidence type="ECO:0000256" key="3">
    <source>
        <dbReference type="ARBA" id="ARBA00023098"/>
    </source>
</evidence>
<sequence length="454" mass="51183">MNSGFKSLPSTSDASQVCYSLADASKKLRELVEGATQSVWVATAFIDRCGVDLLKKAGARGVQVKVLTSVEVGEGIVKELTKFAEVRVVREKFMHAKMYIADGKALIGSANLTCPVLDGKNVEILCEVPLEQVVKSFNALWNAASAPSMEKLLLRIKDAGNRVVIESRLGQGLYLEIDKLLKRPVIRQGDKVVVCPSVVTSIEISIPNDELFGILGLYEIKVSETLSKINSYPANLCTWLPTYTITTRDPEPFLISSTDYSSIASILNVFRKDLSPAAFIFVGLYPLVKNIYMQSSANEFIQKLNEALNQLDVIIRVFQTKLNAEFINFIKICKVRFEPSLKIWLKLIDGIEVEIEYAIILRYVYGCDERFRQREPKMLEMAMTKIQEIVRNMFNELKTRFEAVVKQLYENYRAELQKYGEKIIDIDGTLKTSLSIYIKPLHPFIKHEVVLGSP</sequence>
<dbReference type="InterPro" id="IPR001736">
    <property type="entry name" value="PLipase_D/transphosphatidylase"/>
</dbReference>
<evidence type="ECO:0000259" key="4">
    <source>
        <dbReference type="PROSITE" id="PS50035"/>
    </source>
</evidence>
<dbReference type="InterPro" id="IPR051406">
    <property type="entry name" value="PLD_domain"/>
</dbReference>
<evidence type="ECO:0000256" key="1">
    <source>
        <dbReference type="ARBA" id="ARBA00022801"/>
    </source>
</evidence>
<evidence type="ECO:0000256" key="2">
    <source>
        <dbReference type="ARBA" id="ARBA00022963"/>
    </source>
</evidence>
<dbReference type="PANTHER" id="PTHR43856">
    <property type="entry name" value="CARDIOLIPIN HYDROLASE"/>
    <property type="match status" value="1"/>
</dbReference>
<dbReference type="GO" id="GO:0016891">
    <property type="term" value="F:RNA endonuclease activity producing 5'-phosphomonoesters, hydrolytic mechanism"/>
    <property type="evidence" value="ECO:0007669"/>
    <property type="project" value="TreeGrafter"/>
</dbReference>
<dbReference type="Gene3D" id="3.30.870.10">
    <property type="entry name" value="Endonuclease Chain A"/>
    <property type="match status" value="1"/>
</dbReference>
<accession>A0A7J2U579</accession>
<keyword evidence="1" id="KW-0378">Hydrolase</keyword>
<feature type="domain" description="PLD phosphodiesterase" evidence="4">
    <location>
        <begin position="90"/>
        <end position="112"/>
    </location>
</feature>
<evidence type="ECO:0000313" key="5">
    <source>
        <dbReference type="EMBL" id="HEM67423.1"/>
    </source>
</evidence>
<dbReference type="AlphaFoldDB" id="A0A7J2U579"/>